<dbReference type="Pfam" id="PF00174">
    <property type="entry name" value="Oxidored_molyb"/>
    <property type="match status" value="1"/>
</dbReference>
<dbReference type="SUPFAM" id="SSF56524">
    <property type="entry name" value="Oxidoreductase molybdopterin-binding domain"/>
    <property type="match status" value="1"/>
</dbReference>
<keyword evidence="4" id="KW-1185">Reference proteome</keyword>
<evidence type="ECO:0000313" key="4">
    <source>
        <dbReference type="Proteomes" id="UP001304298"/>
    </source>
</evidence>
<accession>A0ABU5QVE2</accession>
<name>A0ABU5QVE2_9PSEU</name>
<feature type="transmembrane region" description="Helical" evidence="1">
    <location>
        <begin position="134"/>
        <end position="155"/>
    </location>
</feature>
<feature type="transmembrane region" description="Helical" evidence="1">
    <location>
        <begin position="26"/>
        <end position="50"/>
    </location>
</feature>
<feature type="transmembrane region" description="Helical" evidence="1">
    <location>
        <begin position="84"/>
        <end position="103"/>
    </location>
</feature>
<dbReference type="InterPro" id="IPR036374">
    <property type="entry name" value="OxRdtase_Mopterin-bd_sf"/>
</dbReference>
<sequence length="526" mass="55604">MSTSTAAAAAPAPGRAPEPRLPRWQAVVLGVLALAAALAAGHLVAGLVGINASPYLAVGNGAIDLTPIQLKDFAVRTFGTYDKLVLLSGMAVVMVIVSAVAGFVSRRKPWPGLVMITAFGLVGLFAVYERPDLRTVALLAPLASLIAGVATFGLLHRLALRGAAETVAEGGSSRRTVLLAGAGVVVGAGLAGVGGQLLAGSRDAASSRAAVGKLVPARTAPMIPADADFAKLGTPAFLTRNSDFYRVDTALSLPQVRTEDWSLRLHGMVDREVTYSYGDIRNRPLVERTITMTCVSNEVGGTYVSTSNFIGVDLADLLEEAGVRPGAEQLYSTSVDGWTSGSPVAAAMDRNRGAMLAIGMNGEPLPIEHGFPARLVIPGLYGYVSATKWLTDLEVTTWAARQAYWLKRGWSKEAPIKTESRIDTPKGFETVPSGKVRVAGIAWAQHTGLDKVEVSIDNGPWREAMLTQQVNLDTWRMWWAEFDAAPGGHQVVCRATDKSGYTQTDMRAGTVPDGATGWHSIAFTAQ</sequence>
<reference evidence="3 4" key="1">
    <citation type="submission" date="2023-12" db="EMBL/GenBank/DDBJ databases">
        <title>Amycolatopsis sp. V23-08.</title>
        <authorList>
            <person name="Somphong A."/>
        </authorList>
    </citation>
    <scope>NUCLEOTIDE SEQUENCE [LARGE SCALE GENOMIC DNA]</scope>
    <source>
        <strain evidence="3 4">V23-08</strain>
    </source>
</reference>
<feature type="transmembrane region" description="Helical" evidence="1">
    <location>
        <begin position="176"/>
        <end position="199"/>
    </location>
</feature>
<dbReference type="Gene3D" id="2.60.40.650">
    <property type="match status" value="1"/>
</dbReference>
<dbReference type="SUPFAM" id="SSF81296">
    <property type="entry name" value="E set domains"/>
    <property type="match status" value="1"/>
</dbReference>
<dbReference type="RefSeq" id="WP_323322249.1">
    <property type="nucleotide sequence ID" value="NZ_JAYFSI010000001.1"/>
</dbReference>
<feature type="domain" description="Oxidoreductase molybdopterin-binding" evidence="2">
    <location>
        <begin position="252"/>
        <end position="404"/>
    </location>
</feature>
<dbReference type="InterPro" id="IPR000572">
    <property type="entry name" value="OxRdtase_Mopterin-bd_dom"/>
</dbReference>
<dbReference type="Proteomes" id="UP001304298">
    <property type="component" value="Unassembled WGS sequence"/>
</dbReference>
<comment type="caution">
    <text evidence="3">The sequence shown here is derived from an EMBL/GenBank/DDBJ whole genome shotgun (WGS) entry which is preliminary data.</text>
</comment>
<dbReference type="Gene3D" id="3.90.420.10">
    <property type="entry name" value="Oxidoreductase, molybdopterin-binding domain"/>
    <property type="match status" value="1"/>
</dbReference>
<evidence type="ECO:0000259" key="2">
    <source>
        <dbReference type="Pfam" id="PF00174"/>
    </source>
</evidence>
<keyword evidence="1" id="KW-1133">Transmembrane helix</keyword>
<dbReference type="PANTHER" id="PTHR19372:SF7">
    <property type="entry name" value="SULFITE OXIDASE, MITOCHONDRIAL"/>
    <property type="match status" value="1"/>
</dbReference>
<feature type="transmembrane region" description="Helical" evidence="1">
    <location>
        <begin position="110"/>
        <end position="128"/>
    </location>
</feature>
<evidence type="ECO:0000256" key="1">
    <source>
        <dbReference type="SAM" id="Phobius"/>
    </source>
</evidence>
<dbReference type="InterPro" id="IPR014756">
    <property type="entry name" value="Ig_E-set"/>
</dbReference>
<dbReference type="EMBL" id="JAYFSI010000001">
    <property type="protein sequence ID" value="MEA5357898.1"/>
    <property type="molecule type" value="Genomic_DNA"/>
</dbReference>
<evidence type="ECO:0000313" key="3">
    <source>
        <dbReference type="EMBL" id="MEA5357898.1"/>
    </source>
</evidence>
<gene>
    <name evidence="3" type="ORF">VA596_00005</name>
</gene>
<protein>
    <submittedName>
        <fullName evidence="3">Molybdopterin-dependent oxidoreductase</fullName>
    </submittedName>
</protein>
<organism evidence="3 4">
    <name type="scientific">Amycolatopsis heterodermiae</name>
    <dbReference type="NCBI Taxonomy" id="3110235"/>
    <lineage>
        <taxon>Bacteria</taxon>
        <taxon>Bacillati</taxon>
        <taxon>Actinomycetota</taxon>
        <taxon>Actinomycetes</taxon>
        <taxon>Pseudonocardiales</taxon>
        <taxon>Pseudonocardiaceae</taxon>
        <taxon>Amycolatopsis</taxon>
    </lineage>
</organism>
<keyword evidence="1" id="KW-0472">Membrane</keyword>
<keyword evidence="1" id="KW-0812">Transmembrane</keyword>
<proteinExistence type="predicted"/>
<dbReference type="PANTHER" id="PTHR19372">
    <property type="entry name" value="SULFITE REDUCTASE"/>
    <property type="match status" value="1"/>
</dbReference>